<dbReference type="EMBL" id="GBEZ01023554">
    <property type="protein sequence ID" value="JAC63340.1"/>
    <property type="molecule type" value="Transcribed_RNA"/>
</dbReference>
<evidence type="ECO:0000256" key="1">
    <source>
        <dbReference type="SAM" id="MobiDB-lite"/>
    </source>
</evidence>
<evidence type="ECO:0000313" key="2">
    <source>
        <dbReference type="EMBL" id="JAC63340.1"/>
    </source>
</evidence>
<feature type="region of interest" description="Disordered" evidence="1">
    <location>
        <begin position="1"/>
        <end position="39"/>
    </location>
</feature>
<proteinExistence type="predicted"/>
<gene>
    <name evidence="2" type="ORF">TSPGSL018_20900</name>
</gene>
<organism evidence="2">
    <name type="scientific">Tetraselmis sp. GSL018</name>
    <dbReference type="NCBI Taxonomy" id="582737"/>
    <lineage>
        <taxon>Eukaryota</taxon>
        <taxon>Viridiplantae</taxon>
        <taxon>Chlorophyta</taxon>
        <taxon>core chlorophytes</taxon>
        <taxon>Chlorodendrophyceae</taxon>
        <taxon>Chlorodendrales</taxon>
        <taxon>Chlorodendraceae</taxon>
        <taxon>Tetraselmis</taxon>
    </lineage>
</organism>
<feature type="region of interest" description="Disordered" evidence="1">
    <location>
        <begin position="53"/>
        <end position="76"/>
    </location>
</feature>
<feature type="compositionally biased region" description="Basic and acidic residues" evidence="1">
    <location>
        <begin position="61"/>
        <end position="76"/>
    </location>
</feature>
<sequence length="76" mass="8519">QRRFPPRHLEVVPADNRPWGSARPLRLPREEAGRERGSGAALPYRLLQLIRAPPGRSKATIADRRRTEGGRGEGVE</sequence>
<dbReference type="AlphaFoldDB" id="A0A061QXZ9"/>
<feature type="non-terminal residue" evidence="2">
    <location>
        <position position="1"/>
    </location>
</feature>
<accession>A0A061QXZ9</accession>
<feature type="compositionally biased region" description="Basic and acidic residues" evidence="1">
    <location>
        <begin position="27"/>
        <end position="37"/>
    </location>
</feature>
<feature type="non-terminal residue" evidence="2">
    <location>
        <position position="76"/>
    </location>
</feature>
<name>A0A061QXZ9_9CHLO</name>
<reference evidence="2" key="1">
    <citation type="submission" date="2014-05" db="EMBL/GenBank/DDBJ databases">
        <title>The transcriptome of the halophilic microalga Tetraselmis sp. GSL018 isolated from the Great Salt Lake, Utah.</title>
        <authorList>
            <person name="Jinkerson R.E."/>
            <person name="D'Adamo S."/>
            <person name="Posewitz M.C."/>
        </authorList>
    </citation>
    <scope>NUCLEOTIDE SEQUENCE</scope>
    <source>
        <strain evidence="2">GSL018</strain>
    </source>
</reference>
<protein>
    <submittedName>
        <fullName evidence="2">Uncharacterized protein</fullName>
    </submittedName>
</protein>